<feature type="region of interest" description="Disordered" evidence="1">
    <location>
        <begin position="40"/>
        <end position="149"/>
    </location>
</feature>
<feature type="compositionally biased region" description="Low complexity" evidence="1">
    <location>
        <begin position="56"/>
        <end position="70"/>
    </location>
</feature>
<keyword evidence="3" id="KW-1185">Reference proteome</keyword>
<evidence type="ECO:0000256" key="1">
    <source>
        <dbReference type="SAM" id="MobiDB-lite"/>
    </source>
</evidence>
<comment type="caution">
    <text evidence="2">The sequence shown here is derived from an EMBL/GenBank/DDBJ whole genome shotgun (WGS) entry which is preliminary data.</text>
</comment>
<sequence length="149" mass="16311">MSHINSNPLLFSHPKNLIAMTLTFGSSTPQKKPSFMSRIFSTSSTSHSKPKRTFLSGSSSSSSSSSSSNSPRKNKKTPFMSRFSRTPEPTTMDKVQAKLNPSSDATPVAIAAKKKRAKEIKAKKEAKAEAERNRKRQKKAGSGSFFSRP</sequence>
<evidence type="ECO:0000313" key="2">
    <source>
        <dbReference type="EMBL" id="KAG9062058.1"/>
    </source>
</evidence>
<dbReference type="OrthoDB" id="2448406at2759"/>
<organism evidence="2 3">
    <name type="scientific">Linnemannia hyalina</name>
    <dbReference type="NCBI Taxonomy" id="64524"/>
    <lineage>
        <taxon>Eukaryota</taxon>
        <taxon>Fungi</taxon>
        <taxon>Fungi incertae sedis</taxon>
        <taxon>Mucoromycota</taxon>
        <taxon>Mortierellomycotina</taxon>
        <taxon>Mortierellomycetes</taxon>
        <taxon>Mortierellales</taxon>
        <taxon>Mortierellaceae</taxon>
        <taxon>Linnemannia</taxon>
    </lineage>
</organism>
<gene>
    <name evidence="2" type="ORF">KI688_006780</name>
</gene>
<proteinExistence type="predicted"/>
<evidence type="ECO:0000313" key="3">
    <source>
        <dbReference type="Proteomes" id="UP000707451"/>
    </source>
</evidence>
<name>A0A9P7XK99_9FUNG</name>
<dbReference type="AlphaFoldDB" id="A0A9P7XK99"/>
<protein>
    <submittedName>
        <fullName evidence="2">Uncharacterized protein</fullName>
    </submittedName>
</protein>
<accession>A0A9P7XK99</accession>
<dbReference type="EMBL" id="JAHRHY010000021">
    <property type="protein sequence ID" value="KAG9062058.1"/>
    <property type="molecule type" value="Genomic_DNA"/>
</dbReference>
<feature type="compositionally biased region" description="Basic and acidic residues" evidence="1">
    <location>
        <begin position="119"/>
        <end position="132"/>
    </location>
</feature>
<reference evidence="2" key="1">
    <citation type="submission" date="2021-06" db="EMBL/GenBank/DDBJ databases">
        <title>Genome Sequence of Mortierella hyaline Strain SCG-10, a Cold-Adapted, Nitrate-Reducing Fungus Isolated from Soil in Minnesota, USA.</title>
        <authorList>
            <person name="Aldossari N."/>
        </authorList>
    </citation>
    <scope>NUCLEOTIDE SEQUENCE</scope>
    <source>
        <strain evidence="2">SCG-10</strain>
    </source>
</reference>
<dbReference type="Proteomes" id="UP000707451">
    <property type="component" value="Unassembled WGS sequence"/>
</dbReference>